<evidence type="ECO:0000256" key="4">
    <source>
        <dbReference type="PIRNR" id="PIRNR006078"/>
    </source>
</evidence>
<reference evidence="6" key="1">
    <citation type="submission" date="2023-07" db="EMBL/GenBank/DDBJ databases">
        <title>Dyadobacter sp. nov 'subterranea' isolated from contaminted grondwater.</title>
        <authorList>
            <person name="Szabo I."/>
            <person name="Al-Omari J."/>
            <person name="Szerdahelyi S.G."/>
            <person name="Rado J."/>
        </authorList>
    </citation>
    <scope>NUCLEOTIDE SEQUENCE [LARGE SCALE GENOMIC DNA]</scope>
    <source>
        <strain evidence="6">UP-52</strain>
    </source>
</reference>
<dbReference type="NCBIfam" id="TIGR00045">
    <property type="entry name" value="glycerate kinase"/>
    <property type="match status" value="1"/>
</dbReference>
<evidence type="ECO:0000256" key="3">
    <source>
        <dbReference type="ARBA" id="ARBA00022777"/>
    </source>
</evidence>
<dbReference type="Gene3D" id="3.40.50.10350">
    <property type="entry name" value="Glycerate kinase, domain 1"/>
    <property type="match status" value="1"/>
</dbReference>
<proteinExistence type="inferred from homology"/>
<organism evidence="5 6">
    <name type="scientific">Dyadobacter subterraneus</name>
    <dbReference type="NCBI Taxonomy" id="2773304"/>
    <lineage>
        <taxon>Bacteria</taxon>
        <taxon>Pseudomonadati</taxon>
        <taxon>Bacteroidota</taxon>
        <taxon>Cytophagia</taxon>
        <taxon>Cytophagales</taxon>
        <taxon>Spirosomataceae</taxon>
        <taxon>Dyadobacter</taxon>
    </lineage>
</organism>
<dbReference type="EMBL" id="JACYGY010000001">
    <property type="protein sequence ID" value="MBE9461148.1"/>
    <property type="molecule type" value="Genomic_DNA"/>
</dbReference>
<keyword evidence="2 4" id="KW-0808">Transferase</keyword>
<keyword evidence="6" id="KW-1185">Reference proteome</keyword>
<dbReference type="Pfam" id="PF02595">
    <property type="entry name" value="Gly_kinase"/>
    <property type="match status" value="1"/>
</dbReference>
<dbReference type="InterPro" id="IPR018197">
    <property type="entry name" value="Glycerate_kinase_RE-like"/>
</dbReference>
<comment type="caution">
    <text evidence="5">The sequence shown here is derived from an EMBL/GenBank/DDBJ whole genome shotgun (WGS) entry which is preliminary data.</text>
</comment>
<protein>
    <submittedName>
        <fullName evidence="5">Glycerate kinase</fullName>
    </submittedName>
</protein>
<evidence type="ECO:0000313" key="5">
    <source>
        <dbReference type="EMBL" id="MBE9461148.1"/>
    </source>
</evidence>
<keyword evidence="3 4" id="KW-0418">Kinase</keyword>
<comment type="similarity">
    <text evidence="1 4">Belongs to the glycerate kinase type-1 family.</text>
</comment>
<dbReference type="Proteomes" id="UP000634134">
    <property type="component" value="Unassembled WGS sequence"/>
</dbReference>
<dbReference type="InterPro" id="IPR036129">
    <property type="entry name" value="Glycerate_kinase_sf"/>
</dbReference>
<name>A0ABR9W6U5_9BACT</name>
<dbReference type="PANTHER" id="PTHR21599:SF0">
    <property type="entry name" value="GLYCERATE KINASE"/>
    <property type="match status" value="1"/>
</dbReference>
<evidence type="ECO:0000313" key="6">
    <source>
        <dbReference type="Proteomes" id="UP000634134"/>
    </source>
</evidence>
<dbReference type="InterPro" id="IPR004381">
    <property type="entry name" value="Glycerate_kinase"/>
</dbReference>
<dbReference type="InterPro" id="IPR018193">
    <property type="entry name" value="Glyc_kinase_flavodox-like_fold"/>
</dbReference>
<evidence type="ECO:0000256" key="1">
    <source>
        <dbReference type="ARBA" id="ARBA00006284"/>
    </source>
</evidence>
<dbReference type="PANTHER" id="PTHR21599">
    <property type="entry name" value="GLYCERATE KINASE"/>
    <property type="match status" value="1"/>
</dbReference>
<sequence length="379" mass="40025">MYILVAPDKFRDSLEASEVCQSVAEGIRLAFADAEVISVPLADGGEGTTRILTEQSKGKFVTAVVHDPLGRFIEAEYGLSGDGNTAYIEMAAASGLNLLKPEERNPLLTNTYGTGELILHAINSGVKKIILGIGGSATTEAGIGMAAALGYKFLDENGVEMLVNGENLSSIKSVKTENVNSILKSVEFIVACDVTNPLYGESGAAYVYGPQKGADKNMVVQLDNGLKNIAKVATQTFGSDISNNPGAGAAGGLGAGALWFLNAELREGVSIVMEQTNIAEHVQKADLVITGEGKVDEQTLQGKVVKGLANLCQENNVPLAVVCGTLVITPEEAQNAGITYAVSVLNRPMNLQQAETEAYSLVRDATFHLVRLFFNKSRN</sequence>
<evidence type="ECO:0000256" key="2">
    <source>
        <dbReference type="ARBA" id="ARBA00022679"/>
    </source>
</evidence>
<dbReference type="PIRSF" id="PIRSF006078">
    <property type="entry name" value="GlxK"/>
    <property type="match status" value="1"/>
</dbReference>
<gene>
    <name evidence="5" type="ORF">IEE83_04565</name>
</gene>
<dbReference type="RefSeq" id="WP_194119436.1">
    <property type="nucleotide sequence ID" value="NZ_JACYGY010000001.1"/>
</dbReference>
<dbReference type="SUPFAM" id="SSF110738">
    <property type="entry name" value="Glycerate kinase I"/>
    <property type="match status" value="1"/>
</dbReference>
<dbReference type="GO" id="GO:0016301">
    <property type="term" value="F:kinase activity"/>
    <property type="evidence" value="ECO:0007669"/>
    <property type="project" value="UniProtKB-KW"/>
</dbReference>
<dbReference type="Gene3D" id="3.90.1510.10">
    <property type="entry name" value="Glycerate kinase, domain 2"/>
    <property type="match status" value="1"/>
</dbReference>
<accession>A0ABR9W6U5</accession>